<evidence type="ECO:0000313" key="2">
    <source>
        <dbReference type="Proteomes" id="UP000823632"/>
    </source>
</evidence>
<accession>A0A9D9DPR6</accession>
<organism evidence="1 2">
    <name type="scientific">Candidatus Scatousia excrementipullorum</name>
    <dbReference type="NCBI Taxonomy" id="2840936"/>
    <lineage>
        <taxon>Bacteria</taxon>
        <taxon>Candidatus Scatousia</taxon>
    </lineage>
</organism>
<protein>
    <submittedName>
        <fullName evidence="1">Uncharacterized protein</fullName>
    </submittedName>
</protein>
<name>A0A9D9DPR6_9BACT</name>
<reference evidence="1" key="1">
    <citation type="submission" date="2020-10" db="EMBL/GenBank/DDBJ databases">
        <authorList>
            <person name="Gilroy R."/>
        </authorList>
    </citation>
    <scope>NUCLEOTIDE SEQUENCE</scope>
    <source>
        <strain evidence="1">10192</strain>
    </source>
</reference>
<sequence>MILKEFSKYIQANNESLTSNQTTATKLLCDWIKLVINKNPKNHVDKIVHREIMLAENKAGDFFIIGKSESGRVLVNALYNFALSYEHYILSKWLQDKHPKDFTNNK</sequence>
<evidence type="ECO:0000313" key="1">
    <source>
        <dbReference type="EMBL" id="MBO8430528.1"/>
    </source>
</evidence>
<reference evidence="1" key="2">
    <citation type="journal article" date="2021" name="PeerJ">
        <title>Extensive microbial diversity within the chicken gut microbiome revealed by metagenomics and culture.</title>
        <authorList>
            <person name="Gilroy R."/>
            <person name="Ravi A."/>
            <person name="Getino M."/>
            <person name="Pursley I."/>
            <person name="Horton D.L."/>
            <person name="Alikhan N.F."/>
            <person name="Baker D."/>
            <person name="Gharbi K."/>
            <person name="Hall N."/>
            <person name="Watson M."/>
            <person name="Adriaenssens E.M."/>
            <person name="Foster-Nyarko E."/>
            <person name="Jarju S."/>
            <person name="Secka A."/>
            <person name="Antonio M."/>
            <person name="Oren A."/>
            <person name="Chaudhuri R.R."/>
            <person name="La Ragione R."/>
            <person name="Hildebrand F."/>
            <person name="Pallen M.J."/>
        </authorList>
    </citation>
    <scope>NUCLEOTIDE SEQUENCE</scope>
    <source>
        <strain evidence="1">10192</strain>
    </source>
</reference>
<comment type="caution">
    <text evidence="1">The sequence shown here is derived from an EMBL/GenBank/DDBJ whole genome shotgun (WGS) entry which is preliminary data.</text>
</comment>
<dbReference type="EMBL" id="JADIND010000086">
    <property type="protein sequence ID" value="MBO8430528.1"/>
    <property type="molecule type" value="Genomic_DNA"/>
</dbReference>
<dbReference type="Proteomes" id="UP000823632">
    <property type="component" value="Unassembled WGS sequence"/>
</dbReference>
<proteinExistence type="predicted"/>
<gene>
    <name evidence="1" type="ORF">IAC76_04005</name>
</gene>
<dbReference type="AlphaFoldDB" id="A0A9D9DPR6"/>